<dbReference type="EMBL" id="LXMD01000029">
    <property type="protein sequence ID" value="OCG72689.1"/>
    <property type="molecule type" value="Genomic_DNA"/>
</dbReference>
<dbReference type="STRING" id="904291.A7J15_10655"/>
<organism evidence="2 3">
    <name type="scientific">Microbacterium sediminis</name>
    <dbReference type="NCBI Taxonomy" id="904291"/>
    <lineage>
        <taxon>Bacteria</taxon>
        <taxon>Bacillati</taxon>
        <taxon>Actinomycetota</taxon>
        <taxon>Actinomycetes</taxon>
        <taxon>Micrococcales</taxon>
        <taxon>Microbacteriaceae</taxon>
        <taxon>Microbacterium</taxon>
    </lineage>
</organism>
<dbReference type="OrthoDB" id="5109978at2"/>
<evidence type="ECO:0000313" key="2">
    <source>
        <dbReference type="EMBL" id="OCG72689.1"/>
    </source>
</evidence>
<feature type="region of interest" description="Disordered" evidence="1">
    <location>
        <begin position="247"/>
        <end position="281"/>
    </location>
</feature>
<gene>
    <name evidence="2" type="ORF">A7J15_10655</name>
</gene>
<evidence type="ECO:0000313" key="3">
    <source>
        <dbReference type="Proteomes" id="UP000093355"/>
    </source>
</evidence>
<comment type="caution">
    <text evidence="2">The sequence shown here is derived from an EMBL/GenBank/DDBJ whole genome shotgun (WGS) entry which is preliminary data.</text>
</comment>
<protein>
    <submittedName>
        <fullName evidence="2">Uncharacterized protein</fullName>
    </submittedName>
</protein>
<keyword evidence="3" id="KW-1185">Reference proteome</keyword>
<proteinExistence type="predicted"/>
<dbReference type="RefSeq" id="WP_067027761.1">
    <property type="nucleotide sequence ID" value="NZ_JRNY01000009.1"/>
</dbReference>
<accession>A0A1B9N7W4</accession>
<dbReference type="AlphaFoldDB" id="A0A1B9N7W4"/>
<sequence length="281" mass="29140">MSEPALPARADALARRATMIVRIVGGIVGAFVIMNGVGRLTVGDYGALGIGGGGENPWEQANPAEAVPEDGVLSGPAGGSVLGIPAAEVPEGRLLEIGSVGGERTPYVDVDMTAPYAVGSGDVEYTDLLSLGWLDGDRPTVFFPGEGDVEIWFDADEAWTTTFGPAEYTPAVGGANTGQGDEILLYEGEGLSARAQHEGEGSFYVLLYQEEDDYDYPIIDHGIVDEGLTWSAGSAVAIVVESDGDPWTITIHEPEPAPTPSSTGSPTPSPTDTSAPAESEE</sequence>
<name>A0A1B9N7W4_9MICO</name>
<feature type="compositionally biased region" description="Low complexity" evidence="1">
    <location>
        <begin position="260"/>
        <end position="281"/>
    </location>
</feature>
<evidence type="ECO:0000256" key="1">
    <source>
        <dbReference type="SAM" id="MobiDB-lite"/>
    </source>
</evidence>
<dbReference type="Proteomes" id="UP000093355">
    <property type="component" value="Unassembled WGS sequence"/>
</dbReference>
<reference evidence="2 3" key="1">
    <citation type="submission" date="2016-05" db="EMBL/GenBank/DDBJ databases">
        <authorList>
            <person name="Lavstsen T."/>
            <person name="Jespersen J.S."/>
        </authorList>
    </citation>
    <scope>NUCLEOTIDE SEQUENCE [LARGE SCALE GENOMIC DNA]</scope>
    <source>
        <strain evidence="2 3">YLB-01</strain>
    </source>
</reference>